<dbReference type="AlphaFoldDB" id="A0A9P8G4R8"/>
<dbReference type="EMBL" id="JAHFXS010000001">
    <property type="protein sequence ID" value="KAG9991752.1"/>
    <property type="molecule type" value="Genomic_DNA"/>
</dbReference>
<keyword evidence="1" id="KW-0812">Transmembrane</keyword>
<reference evidence="3" key="2">
    <citation type="submission" date="2021-08" db="EMBL/GenBank/DDBJ databases">
        <authorList>
            <person name="Gostincar C."/>
            <person name="Sun X."/>
            <person name="Song Z."/>
            <person name="Gunde-Cimerman N."/>
        </authorList>
    </citation>
    <scope>NUCLEOTIDE SEQUENCE</scope>
    <source>
        <strain evidence="3">EXF-9298</strain>
    </source>
</reference>
<organism evidence="3 4">
    <name type="scientific">Aureobasidium melanogenum</name>
    <name type="common">Aureobasidium pullulans var. melanogenum</name>
    <dbReference type="NCBI Taxonomy" id="46634"/>
    <lineage>
        <taxon>Eukaryota</taxon>
        <taxon>Fungi</taxon>
        <taxon>Dikarya</taxon>
        <taxon>Ascomycota</taxon>
        <taxon>Pezizomycotina</taxon>
        <taxon>Dothideomycetes</taxon>
        <taxon>Dothideomycetidae</taxon>
        <taxon>Dothideales</taxon>
        <taxon>Saccotheciaceae</taxon>
        <taxon>Aureobasidium</taxon>
    </lineage>
</organism>
<reference evidence="3" key="1">
    <citation type="journal article" date="2021" name="J Fungi (Basel)">
        <title>Virulence traits and population genomics of the black yeast Aureobasidium melanogenum.</title>
        <authorList>
            <person name="Cernosa A."/>
            <person name="Sun X."/>
            <person name="Gostincar C."/>
            <person name="Fang C."/>
            <person name="Gunde-Cimerman N."/>
            <person name="Song Z."/>
        </authorList>
    </citation>
    <scope>NUCLEOTIDE SEQUENCE</scope>
    <source>
        <strain evidence="3">EXF-9298</strain>
    </source>
</reference>
<comment type="caution">
    <text evidence="3">The sequence shown here is derived from an EMBL/GenBank/DDBJ whole genome shotgun (WGS) entry which is preliminary data.</text>
</comment>
<feature type="transmembrane region" description="Helical" evidence="1">
    <location>
        <begin position="56"/>
        <end position="77"/>
    </location>
</feature>
<accession>A0A9P8G4R8</accession>
<evidence type="ECO:0000313" key="4">
    <source>
        <dbReference type="Proteomes" id="UP000729357"/>
    </source>
</evidence>
<proteinExistence type="predicted"/>
<feature type="chain" id="PRO_5040352438" evidence="2">
    <location>
        <begin position="25"/>
        <end position="304"/>
    </location>
</feature>
<keyword evidence="4" id="KW-1185">Reference proteome</keyword>
<sequence>MKAFLIASLHPALLLLLCVHISLCALLISSSNMLQTSASSASAPATAPTSESSSTGSFLMTIFFLIGVSSSFSLSSLSLVTLRFLFALPLVLLVLGVAFFLGVLAAGVLGGATVPLVVVMVVSNSRSFFLVTRSISRAELAVLELRKKGHVSSDEIVLCDRYESAYLGFDINAKPGQSQVAVLGVRERETRHLERGGVSWGFLDDVAVKEEVRRVRGVFVSEGKCWRSASDEDVLKKRLTLMNRSGKILVQIQRSGNHNVKQDIFWIKAGNNSLFTLARELGLSPGCSDHLGSPARTSVWKIEA</sequence>
<keyword evidence="2" id="KW-0732">Signal</keyword>
<evidence type="ECO:0000256" key="1">
    <source>
        <dbReference type="SAM" id="Phobius"/>
    </source>
</evidence>
<gene>
    <name evidence="3" type="ORF">KCU98_g201</name>
</gene>
<keyword evidence="1" id="KW-0472">Membrane</keyword>
<feature type="non-terminal residue" evidence="3">
    <location>
        <position position="304"/>
    </location>
</feature>
<feature type="signal peptide" evidence="2">
    <location>
        <begin position="1"/>
        <end position="24"/>
    </location>
</feature>
<dbReference type="Proteomes" id="UP000729357">
    <property type="component" value="Unassembled WGS sequence"/>
</dbReference>
<protein>
    <submittedName>
        <fullName evidence="3">Uncharacterized protein</fullName>
    </submittedName>
</protein>
<name>A0A9P8G4R8_AURME</name>
<keyword evidence="1" id="KW-1133">Transmembrane helix</keyword>
<evidence type="ECO:0000256" key="2">
    <source>
        <dbReference type="SAM" id="SignalP"/>
    </source>
</evidence>
<evidence type="ECO:0000313" key="3">
    <source>
        <dbReference type="EMBL" id="KAG9991752.1"/>
    </source>
</evidence>
<feature type="transmembrane region" description="Helical" evidence="1">
    <location>
        <begin position="84"/>
        <end position="106"/>
    </location>
</feature>